<dbReference type="InterPro" id="IPR011006">
    <property type="entry name" value="CheY-like_superfamily"/>
</dbReference>
<reference evidence="5" key="1">
    <citation type="submission" date="2015-08" db="EMBL/GenBank/DDBJ databases">
        <authorList>
            <person name="Babu N.S."/>
            <person name="Beckwith C.J."/>
            <person name="Beseler K.G."/>
            <person name="Brison A."/>
            <person name="Carone J.V."/>
            <person name="Caskin T.P."/>
            <person name="Diamond M."/>
            <person name="Durham M.E."/>
            <person name="Foxe J.M."/>
            <person name="Go M."/>
            <person name="Henderson B.A."/>
            <person name="Jones I.B."/>
            <person name="McGettigan J.A."/>
            <person name="Micheletti S.J."/>
            <person name="Nasrallah M.E."/>
            <person name="Ortiz D."/>
            <person name="Piller C.R."/>
            <person name="Privatt S.R."/>
            <person name="Schneider S.L."/>
            <person name="Sharp S."/>
            <person name="Smith T.C."/>
            <person name="Stanton J.D."/>
            <person name="Ullery H.E."/>
            <person name="Wilson R.J."/>
            <person name="Serrano M.G."/>
            <person name="Buck G."/>
            <person name="Lee V."/>
            <person name="Wang Y."/>
            <person name="Carvalho R."/>
            <person name="Voegtly L."/>
            <person name="Shi R."/>
            <person name="Duckworth R."/>
            <person name="Johnson A."/>
            <person name="Loviza R."/>
            <person name="Walstead R."/>
            <person name="Shah Z."/>
            <person name="Kiflezghi M."/>
            <person name="Wade K."/>
            <person name="Ball S.L."/>
            <person name="Bradley K.W."/>
            <person name="Asai D.J."/>
            <person name="Bowman C.A."/>
            <person name="Russell D.A."/>
            <person name="Pope W.H."/>
            <person name="Jacobs-Sera D."/>
            <person name="Hendrix R.W."/>
            <person name="Hatfull G.F."/>
        </authorList>
    </citation>
    <scope>NUCLEOTIDE SEQUENCE</scope>
</reference>
<organism evidence="5">
    <name type="scientific">Auxenochlorella protothecoides</name>
    <name type="common">Green microalga</name>
    <name type="synonym">Chlorella protothecoides</name>
    <dbReference type="NCBI Taxonomy" id="3075"/>
    <lineage>
        <taxon>Eukaryota</taxon>
        <taxon>Viridiplantae</taxon>
        <taxon>Chlorophyta</taxon>
        <taxon>core chlorophytes</taxon>
        <taxon>Trebouxiophyceae</taxon>
        <taxon>Chlorellales</taxon>
        <taxon>Chlorellaceae</taxon>
        <taxon>Auxenochlorella</taxon>
    </lineage>
</organism>
<evidence type="ECO:0000259" key="4">
    <source>
        <dbReference type="PROSITE" id="PS50110"/>
    </source>
</evidence>
<feature type="compositionally biased region" description="Low complexity" evidence="3">
    <location>
        <begin position="284"/>
        <end position="293"/>
    </location>
</feature>
<dbReference type="GO" id="GO:0009736">
    <property type="term" value="P:cytokinin-activated signaling pathway"/>
    <property type="evidence" value="ECO:0007669"/>
    <property type="project" value="InterPro"/>
</dbReference>
<keyword evidence="1" id="KW-0902">Two-component regulatory system</keyword>
<dbReference type="InterPro" id="IPR045279">
    <property type="entry name" value="ARR-like"/>
</dbReference>
<dbReference type="GO" id="GO:0000160">
    <property type="term" value="P:phosphorelay signal transduction system"/>
    <property type="evidence" value="ECO:0007669"/>
    <property type="project" value="UniProtKB-KW"/>
</dbReference>
<evidence type="ECO:0000256" key="1">
    <source>
        <dbReference type="ARBA" id="ARBA00023012"/>
    </source>
</evidence>
<feature type="domain" description="Response regulatory" evidence="4">
    <location>
        <begin position="17"/>
        <end position="134"/>
    </location>
</feature>
<dbReference type="InterPro" id="IPR001789">
    <property type="entry name" value="Sig_transdc_resp-reg_receiver"/>
</dbReference>
<dbReference type="EMBL" id="GDKF01003887">
    <property type="protein sequence ID" value="JAT74735.1"/>
    <property type="molecule type" value="Transcribed_RNA"/>
</dbReference>
<comment type="caution">
    <text evidence="2">Lacks conserved residue(s) required for the propagation of feature annotation.</text>
</comment>
<dbReference type="SMART" id="SM00448">
    <property type="entry name" value="REC"/>
    <property type="match status" value="1"/>
</dbReference>
<evidence type="ECO:0000256" key="3">
    <source>
        <dbReference type="SAM" id="MobiDB-lite"/>
    </source>
</evidence>
<dbReference type="Gene3D" id="3.40.50.2300">
    <property type="match status" value="1"/>
</dbReference>
<evidence type="ECO:0000313" key="5">
    <source>
        <dbReference type="EMBL" id="JAT74735.1"/>
    </source>
</evidence>
<name>A0A1D2A709_AUXPR</name>
<evidence type="ECO:0000256" key="2">
    <source>
        <dbReference type="PROSITE-ProRule" id="PRU00169"/>
    </source>
</evidence>
<sequence>MDTSLGPRSHGFPRGLRVLLVETEPELGAIASQLTQHELGYTVTSCTNLSDAMAYSTNGPRIFDVILANGGLLSADDTTGRSFVDAFFDVPIVAMSDSAEATKEAMHAVELGAVDLLSKPLSMLKLKNIWQHSVRMMMATPHLLPVDAMFDTSMLTLSSCSSLDLPCTPSAEDTPLADVFSSSFSAVDFSDLSMDLDVVESTASFAMDQGVERTGGVSSQVGSKRAGAAQPYTRPPLAFKPSSFGPLVPIPPVSRWPQLPPGCVWGTPADGPLPPPLPSDARRAPPATTPVAAPAPLAHRAAPLPSIKVQVGPAVVPVAATSEAAVLPPPGFLKAIAESAAAEGGPLGLTLRKSSSLLSLCNQVSRGKARFVC</sequence>
<dbReference type="PROSITE" id="PS50110">
    <property type="entry name" value="RESPONSE_REGULATORY"/>
    <property type="match status" value="1"/>
</dbReference>
<dbReference type="PANTHER" id="PTHR43874">
    <property type="entry name" value="TWO-COMPONENT RESPONSE REGULATOR"/>
    <property type="match status" value="1"/>
</dbReference>
<proteinExistence type="predicted"/>
<dbReference type="AlphaFoldDB" id="A0A1D2A709"/>
<protein>
    <recommendedName>
        <fullName evidence="4">Response regulatory domain-containing protein</fullName>
    </recommendedName>
</protein>
<gene>
    <name evidence="5" type="ORF">g.19086</name>
</gene>
<dbReference type="PANTHER" id="PTHR43874:SF7">
    <property type="entry name" value="TWO-COMPONENT RESPONSE REGULATOR ARR10"/>
    <property type="match status" value="1"/>
</dbReference>
<accession>A0A1D2A709</accession>
<dbReference type="SUPFAM" id="SSF52172">
    <property type="entry name" value="CheY-like"/>
    <property type="match status" value="1"/>
</dbReference>
<feature type="region of interest" description="Disordered" evidence="3">
    <location>
        <begin position="268"/>
        <end position="293"/>
    </location>
</feature>